<dbReference type="InterPro" id="IPR017587">
    <property type="entry name" value="YqeC"/>
</dbReference>
<proteinExistence type="predicted"/>
<dbReference type="Pfam" id="PF19842">
    <property type="entry name" value="YqeC"/>
    <property type="match status" value="1"/>
</dbReference>
<dbReference type="AlphaFoldDB" id="I4D5F7"/>
<dbReference type="eggNOG" id="COG0769">
    <property type="taxonomic scope" value="Bacteria"/>
</dbReference>
<sequence length="297" mass="33648">MAKLSNDSQINWAGGSLWEMTKQARVITLIGAGGKTTCLQTLTQEIHAAGFPVIATTTTKVYPERHLKPWLHSMPPPFASKTAYFWYSGAEERSGKWLGHSLSAVDDAVLGDVDGPITHSNDHPGRRHWIIEGDGARERRLKCWAGHEPQIPLQSDCGVLVVDGRLWGQELKPEDVHRAECCPDLFNNQWTEESAWRYFRKSPVFYPQYQHLAWVILLNIHDQPDPIKIKSFEESIFPEMENQAGLPELKDLVVLLEALYRRGVEEVFSKAPETKPRSLRIAAGDAKGGKLLWFDLW</sequence>
<reference evidence="1 2" key="1">
    <citation type="journal article" date="2012" name="J. Bacteriol.">
        <title>Complete genome sequences of Desulfosporosinus orientis DSM765T, Desulfosporosinus youngiae DSM17734T, Desulfosporosinus meridiei DSM13257T, and Desulfosporosinus acidiphilus DSM22704T.</title>
        <authorList>
            <person name="Pester M."/>
            <person name="Brambilla E."/>
            <person name="Alazard D."/>
            <person name="Rattei T."/>
            <person name="Weinmaier T."/>
            <person name="Han J."/>
            <person name="Lucas S."/>
            <person name="Lapidus A."/>
            <person name="Cheng J.F."/>
            <person name="Goodwin L."/>
            <person name="Pitluck S."/>
            <person name="Peters L."/>
            <person name="Ovchinnikova G."/>
            <person name="Teshima H."/>
            <person name="Detter J.C."/>
            <person name="Han C.S."/>
            <person name="Tapia R."/>
            <person name="Land M.L."/>
            <person name="Hauser L."/>
            <person name="Kyrpides N.C."/>
            <person name="Ivanova N.N."/>
            <person name="Pagani I."/>
            <person name="Huntmann M."/>
            <person name="Wei C.L."/>
            <person name="Davenport K.W."/>
            <person name="Daligault H."/>
            <person name="Chain P.S."/>
            <person name="Chen A."/>
            <person name="Mavromatis K."/>
            <person name="Markowitz V."/>
            <person name="Szeto E."/>
            <person name="Mikhailova N."/>
            <person name="Pati A."/>
            <person name="Wagner M."/>
            <person name="Woyke T."/>
            <person name="Ollivier B."/>
            <person name="Klenk H.P."/>
            <person name="Spring S."/>
            <person name="Loy A."/>
        </authorList>
    </citation>
    <scope>NUCLEOTIDE SEQUENCE [LARGE SCALE GENOMIC DNA]</scope>
    <source>
        <strain evidence="2">DSM 22704 / JCM 16185 / SJ4</strain>
    </source>
</reference>
<dbReference type="STRING" id="646529.Desaci_2057"/>
<evidence type="ECO:0000313" key="2">
    <source>
        <dbReference type="Proteomes" id="UP000002892"/>
    </source>
</evidence>
<organism evidence="1 2">
    <name type="scientific">Desulfosporosinus acidiphilus (strain DSM 22704 / JCM 16185 / SJ4)</name>
    <dbReference type="NCBI Taxonomy" id="646529"/>
    <lineage>
        <taxon>Bacteria</taxon>
        <taxon>Bacillati</taxon>
        <taxon>Bacillota</taxon>
        <taxon>Clostridia</taxon>
        <taxon>Eubacteriales</taxon>
        <taxon>Desulfitobacteriaceae</taxon>
        <taxon>Desulfosporosinus</taxon>
    </lineage>
</organism>
<dbReference type="OrthoDB" id="368187at2"/>
<accession>I4D5F7</accession>
<name>I4D5F7_DESAJ</name>
<dbReference type="NCBIfam" id="TIGR03172">
    <property type="entry name" value="selenium cofactor biosynthesis protein YqeC"/>
    <property type="match status" value="1"/>
</dbReference>
<dbReference type="HOGENOM" id="CLU_1018352_0_0_9"/>
<dbReference type="Proteomes" id="UP000002892">
    <property type="component" value="Chromosome"/>
</dbReference>
<keyword evidence="2" id="KW-1185">Reference proteome</keyword>
<protein>
    <submittedName>
        <fullName evidence="1">Putative selenium-dependent hydroxylase accessory protein YqeC</fullName>
    </submittedName>
</protein>
<gene>
    <name evidence="1" type="ordered locus">Desaci_2057</name>
</gene>
<dbReference type="KEGG" id="dai:Desaci_2057"/>
<dbReference type="RefSeq" id="WP_014827035.1">
    <property type="nucleotide sequence ID" value="NC_018068.1"/>
</dbReference>
<dbReference type="EMBL" id="CP003639">
    <property type="protein sequence ID" value="AFM41031.1"/>
    <property type="molecule type" value="Genomic_DNA"/>
</dbReference>
<evidence type="ECO:0000313" key="1">
    <source>
        <dbReference type="EMBL" id="AFM41031.1"/>
    </source>
</evidence>